<dbReference type="GO" id="GO:0008810">
    <property type="term" value="F:cellulase activity"/>
    <property type="evidence" value="ECO:0007669"/>
    <property type="project" value="UniProtKB-EC"/>
</dbReference>
<keyword evidence="4" id="KW-0624">Polysaccharide degradation</keyword>
<dbReference type="PROSITE" id="PS00592">
    <property type="entry name" value="GH9_2"/>
    <property type="match status" value="1"/>
</dbReference>
<dbReference type="EC" id="3.2.1.4" evidence="6"/>
<evidence type="ECO:0000313" key="6">
    <source>
        <dbReference type="EMBL" id="MPM22611.1"/>
    </source>
</evidence>
<dbReference type="InterPro" id="IPR018221">
    <property type="entry name" value="Glyco_hydro_9_His_AS"/>
</dbReference>
<evidence type="ECO:0000256" key="1">
    <source>
        <dbReference type="ARBA" id="ARBA00022801"/>
    </source>
</evidence>
<accession>A0A644Y3W4</accession>
<dbReference type="GO" id="GO:0000272">
    <property type="term" value="P:polysaccharide catabolic process"/>
    <property type="evidence" value="ECO:0007669"/>
    <property type="project" value="UniProtKB-KW"/>
</dbReference>
<dbReference type="PROSITE" id="PS00698">
    <property type="entry name" value="GH9_3"/>
    <property type="match status" value="1"/>
</dbReference>
<evidence type="ECO:0000256" key="4">
    <source>
        <dbReference type="ARBA" id="ARBA00023326"/>
    </source>
</evidence>
<evidence type="ECO:0000256" key="3">
    <source>
        <dbReference type="ARBA" id="ARBA00023295"/>
    </source>
</evidence>
<protein>
    <submittedName>
        <fullName evidence="6">Cellodextrinase</fullName>
        <ecNumber evidence="6">3.2.1.4</ecNumber>
    </submittedName>
</protein>
<gene>
    <name evidence="6" type="primary">ced1</name>
    <name evidence="6" type="ORF">SDC9_69068</name>
</gene>
<dbReference type="InterPro" id="IPR008928">
    <property type="entry name" value="6-hairpin_glycosidase_sf"/>
</dbReference>
<dbReference type="Pfam" id="PF00759">
    <property type="entry name" value="Glyco_hydro_9"/>
    <property type="match status" value="1"/>
</dbReference>
<dbReference type="EMBL" id="VSSQ01003844">
    <property type="protein sequence ID" value="MPM22611.1"/>
    <property type="molecule type" value="Genomic_DNA"/>
</dbReference>
<proteinExistence type="predicted"/>
<keyword evidence="2" id="KW-0119">Carbohydrate metabolism</keyword>
<dbReference type="InterPro" id="IPR033126">
    <property type="entry name" value="Glyco_hydro_9_Asp/Glu_AS"/>
</dbReference>
<evidence type="ECO:0000259" key="5">
    <source>
        <dbReference type="Pfam" id="PF00759"/>
    </source>
</evidence>
<dbReference type="AlphaFoldDB" id="A0A644Y3W4"/>
<comment type="caution">
    <text evidence="6">The sequence shown here is derived from an EMBL/GenBank/DDBJ whole genome shotgun (WGS) entry which is preliminary data.</text>
</comment>
<evidence type="ECO:0000256" key="2">
    <source>
        <dbReference type="ARBA" id="ARBA00023277"/>
    </source>
</evidence>
<reference evidence="6" key="1">
    <citation type="submission" date="2019-08" db="EMBL/GenBank/DDBJ databases">
        <authorList>
            <person name="Kucharzyk K."/>
            <person name="Murdoch R.W."/>
            <person name="Higgins S."/>
            <person name="Loffler F."/>
        </authorList>
    </citation>
    <scope>NUCLEOTIDE SEQUENCE</scope>
</reference>
<dbReference type="Gene3D" id="1.50.10.10">
    <property type="match status" value="1"/>
</dbReference>
<keyword evidence="3 6" id="KW-0326">Glycosidase</keyword>
<keyword evidence="1 6" id="KW-0378">Hydrolase</keyword>
<dbReference type="SUPFAM" id="SSF48208">
    <property type="entry name" value="Six-hairpin glycosidases"/>
    <property type="match status" value="1"/>
</dbReference>
<feature type="domain" description="Glycoside hydrolase family 9" evidence="5">
    <location>
        <begin position="42"/>
        <end position="179"/>
    </location>
</feature>
<name>A0A644Y3W4_9ZZZZ</name>
<dbReference type="InterPro" id="IPR001701">
    <property type="entry name" value="Glyco_hydro_9"/>
</dbReference>
<dbReference type="PANTHER" id="PTHR22298">
    <property type="entry name" value="ENDO-1,4-BETA-GLUCANASE"/>
    <property type="match status" value="1"/>
</dbReference>
<organism evidence="6">
    <name type="scientific">bioreactor metagenome</name>
    <dbReference type="NCBI Taxonomy" id="1076179"/>
    <lineage>
        <taxon>unclassified sequences</taxon>
        <taxon>metagenomes</taxon>
        <taxon>ecological metagenomes</taxon>
    </lineage>
</organism>
<dbReference type="InterPro" id="IPR012341">
    <property type="entry name" value="6hp_glycosidase-like_sf"/>
</dbReference>
<sequence>MAGYGYLCLLQSPFAASGEPFLQTLRERFFAHVNALAVASETSPYGVSLTAPLPWGSNMYLLNNAVLLGEANRLRPSQRYAAAVERHLEYIFGKNPLGMCYVTGYGENSPQHPHHRPSAALGKPMPGMLVGGPDSGLHDPLAKERLSGKPSFECYLDELESYSTNEVAVYWNSALVYALTLY</sequence>